<reference evidence="1 2" key="1">
    <citation type="submission" date="2024-01" db="EMBL/GenBank/DDBJ databases">
        <title>The strains designed SYSU M86414 and SYSU M84420 isolated from the marine sediment in San Sha City (Hainan Province, China).</title>
        <authorList>
            <person name="Guo D."/>
        </authorList>
    </citation>
    <scope>NUCLEOTIDE SEQUENCE [LARGE SCALE GENOMIC DNA]</scope>
    <source>
        <strain evidence="1 2">SYSU M84420</strain>
    </source>
</reference>
<organism evidence="1 2">
    <name type="scientific">Flagellimonas halotolerans</name>
    <dbReference type="NCBI Taxonomy" id="3112164"/>
    <lineage>
        <taxon>Bacteria</taxon>
        <taxon>Pseudomonadati</taxon>
        <taxon>Bacteroidota</taxon>
        <taxon>Flavobacteriia</taxon>
        <taxon>Flavobacteriales</taxon>
        <taxon>Flavobacteriaceae</taxon>
        <taxon>Flagellimonas</taxon>
    </lineage>
</organism>
<proteinExistence type="predicted"/>
<gene>
    <name evidence="1" type="ORF">VOP03_13720</name>
</gene>
<dbReference type="EMBL" id="JAYMGW010000014">
    <property type="protein sequence ID" value="MEC4266409.1"/>
    <property type="molecule type" value="Genomic_DNA"/>
</dbReference>
<name>A0ABU6ITT1_9FLAO</name>
<protein>
    <submittedName>
        <fullName evidence="1">Uncharacterized protein</fullName>
    </submittedName>
</protein>
<comment type="caution">
    <text evidence="1">The sequence shown here is derived from an EMBL/GenBank/DDBJ whole genome shotgun (WGS) entry which is preliminary data.</text>
</comment>
<dbReference type="Proteomes" id="UP001355298">
    <property type="component" value="Unassembled WGS sequence"/>
</dbReference>
<accession>A0ABU6ITT1</accession>
<sequence>MILALVETYQEEENPEISLEHRKLLDQRLADHIADPGAGKDRKILKSGLHKKYGLNKGVSGKPLMHYVNFLISQGLTRYEVQMGNKN</sequence>
<evidence type="ECO:0000313" key="2">
    <source>
        <dbReference type="Proteomes" id="UP001355298"/>
    </source>
</evidence>
<dbReference type="RefSeq" id="WP_326279467.1">
    <property type="nucleotide sequence ID" value="NZ_JAYKYV010000014.1"/>
</dbReference>
<keyword evidence="2" id="KW-1185">Reference proteome</keyword>
<evidence type="ECO:0000313" key="1">
    <source>
        <dbReference type="EMBL" id="MEC4266409.1"/>
    </source>
</evidence>